<dbReference type="PANTHER" id="PTHR43764">
    <property type="entry name" value="MOLYBDENUM COFACTOR BIOSYNTHESIS"/>
    <property type="match status" value="1"/>
</dbReference>
<dbReference type="InterPro" id="IPR036425">
    <property type="entry name" value="MoaB/Mog-like_dom_sf"/>
</dbReference>
<feature type="domain" description="MoaB/Mog" evidence="4">
    <location>
        <begin position="24"/>
        <end position="167"/>
    </location>
</feature>
<dbReference type="SUPFAM" id="SSF53218">
    <property type="entry name" value="Molybdenum cofactor biosynthesis proteins"/>
    <property type="match status" value="1"/>
</dbReference>
<feature type="region of interest" description="Disordered" evidence="3">
    <location>
        <begin position="1"/>
        <end position="21"/>
    </location>
</feature>
<evidence type="ECO:0000313" key="6">
    <source>
        <dbReference type="Proteomes" id="UP000597761"/>
    </source>
</evidence>
<dbReference type="PANTHER" id="PTHR43764:SF1">
    <property type="entry name" value="MOLYBDOPTERIN MOLYBDOTRANSFERASE"/>
    <property type="match status" value="1"/>
</dbReference>
<dbReference type="Pfam" id="PF00994">
    <property type="entry name" value="MoCF_biosynth"/>
    <property type="match status" value="1"/>
</dbReference>
<evidence type="ECO:0000256" key="2">
    <source>
        <dbReference type="ARBA" id="ARBA00023150"/>
    </source>
</evidence>
<dbReference type="Proteomes" id="UP000597761">
    <property type="component" value="Unassembled WGS sequence"/>
</dbReference>
<evidence type="ECO:0000313" key="5">
    <source>
        <dbReference type="EMBL" id="GGC78333.1"/>
    </source>
</evidence>
<comment type="caution">
    <text evidence="5">The sequence shown here is derived from an EMBL/GenBank/DDBJ whole genome shotgun (WGS) entry which is preliminary data.</text>
</comment>
<sequence>MSEHGTPGTARPHATDAGTAHRRAVVIVASTRAAAGQAEDTTGPALVGWLRDRGFAVPQPVVVADGEPVRDALLAALIGHPRVVVTTGGTGLSPTDHTPELTEPLLERRLPGVVHALAARGASSTPTAVLSRGVAGTVGRTFVVNLPGSVGGVRDGIAVLDPILEHLCGQLEGRHEH</sequence>
<proteinExistence type="predicted"/>
<dbReference type="InterPro" id="IPR001453">
    <property type="entry name" value="MoaB/Mog_dom"/>
</dbReference>
<dbReference type="Gene3D" id="3.40.980.10">
    <property type="entry name" value="MoaB/Mog-like domain"/>
    <property type="match status" value="1"/>
</dbReference>
<dbReference type="NCBIfam" id="TIGR00177">
    <property type="entry name" value="molyb_syn"/>
    <property type="match status" value="1"/>
</dbReference>
<dbReference type="EMBL" id="BMJI01000001">
    <property type="protein sequence ID" value="GGC78333.1"/>
    <property type="molecule type" value="Genomic_DNA"/>
</dbReference>
<dbReference type="CDD" id="cd00886">
    <property type="entry name" value="MogA_MoaB"/>
    <property type="match status" value="1"/>
</dbReference>
<gene>
    <name evidence="5" type="ORF">GCM10011512_01130</name>
</gene>
<dbReference type="SMART" id="SM00852">
    <property type="entry name" value="MoCF_biosynth"/>
    <property type="match status" value="1"/>
</dbReference>
<dbReference type="InterPro" id="IPR051920">
    <property type="entry name" value="MPT_Adenylyltrnsfr/MoaC-Rel"/>
</dbReference>
<keyword evidence="2" id="KW-0501">Molybdenum cofactor biosynthesis</keyword>
<evidence type="ECO:0000259" key="4">
    <source>
        <dbReference type="SMART" id="SM00852"/>
    </source>
</evidence>
<keyword evidence="6" id="KW-1185">Reference proteome</keyword>
<organism evidence="5 6">
    <name type="scientific">Tersicoccus solisilvae</name>
    <dbReference type="NCBI Taxonomy" id="1882339"/>
    <lineage>
        <taxon>Bacteria</taxon>
        <taxon>Bacillati</taxon>
        <taxon>Actinomycetota</taxon>
        <taxon>Actinomycetes</taxon>
        <taxon>Micrococcales</taxon>
        <taxon>Micrococcaceae</taxon>
        <taxon>Tersicoccus</taxon>
    </lineage>
</organism>
<evidence type="ECO:0000256" key="1">
    <source>
        <dbReference type="ARBA" id="ARBA00005046"/>
    </source>
</evidence>
<comment type="pathway">
    <text evidence="1">Cofactor biosynthesis; molybdopterin biosynthesis.</text>
</comment>
<accession>A0ABQ1NMZ4</accession>
<evidence type="ECO:0000256" key="3">
    <source>
        <dbReference type="SAM" id="MobiDB-lite"/>
    </source>
</evidence>
<name>A0ABQ1NMZ4_9MICC</name>
<dbReference type="PROSITE" id="PS01078">
    <property type="entry name" value="MOCF_BIOSYNTHESIS_1"/>
    <property type="match status" value="1"/>
</dbReference>
<dbReference type="InterPro" id="IPR008284">
    <property type="entry name" value="MoCF_biosynth_CS"/>
</dbReference>
<reference evidence="6" key="1">
    <citation type="journal article" date="2019" name="Int. J. Syst. Evol. Microbiol.">
        <title>The Global Catalogue of Microorganisms (GCM) 10K type strain sequencing project: providing services to taxonomists for standard genome sequencing and annotation.</title>
        <authorList>
            <consortium name="The Broad Institute Genomics Platform"/>
            <consortium name="The Broad Institute Genome Sequencing Center for Infectious Disease"/>
            <person name="Wu L."/>
            <person name="Ma J."/>
        </authorList>
    </citation>
    <scope>NUCLEOTIDE SEQUENCE [LARGE SCALE GENOMIC DNA]</scope>
    <source>
        <strain evidence="6">CGMCC 1.15480</strain>
    </source>
</reference>
<dbReference type="RefSeq" id="WP_188664741.1">
    <property type="nucleotide sequence ID" value="NZ_BMJI01000001.1"/>
</dbReference>
<protein>
    <submittedName>
        <fullName evidence="5">Molybdenum cofactor biosynthesis protein</fullName>
    </submittedName>
</protein>